<dbReference type="PANTHER" id="PTHR31694:SF12">
    <property type="entry name" value="DESICCATION-LIKE PROTEIN"/>
    <property type="match status" value="1"/>
</dbReference>
<evidence type="ECO:0008006" key="4">
    <source>
        <dbReference type="Google" id="ProtNLM"/>
    </source>
</evidence>
<dbReference type="InterPro" id="IPR052965">
    <property type="entry name" value="Pigment-catalase-like"/>
</dbReference>
<gene>
    <name evidence="2" type="ORF">ISN45_Aa01g031700</name>
</gene>
<dbReference type="EMBL" id="JAEFBK010000006">
    <property type="protein sequence ID" value="KAG7594418.1"/>
    <property type="molecule type" value="Genomic_DNA"/>
</dbReference>
<accession>A0A8T2C2W2</accession>
<evidence type="ECO:0000256" key="1">
    <source>
        <dbReference type="SAM" id="SignalP"/>
    </source>
</evidence>
<sequence>MAITKERRSLLVSMVIVVFFFNFHHLQVMSCPDPATTNCTDQDRKLLEFPLNLEYLEAEFFLFGALGFGLDKVAPNLTMGGPSPIGAQKANLDPLTRDIILQFAWQEVGHLRAIKKTVKGFARPQLDLSKKAFAKVMDKAFGVKFVPPFNPYANSYNYLIASYLVPYVGLTGYVGANPKLQCPASRKLVAGLLGVESGQDAVIRGMLYARAAHIVYPYGVTVAAFTDKISDLRNKLGKAGVKDEGLVVPKFMGAEGQVIGNVLVGNEFSLSFDRTPEEILRIVYGSGNESVPGGFYPKGADGEIAKSYLVTVGRFGLDRVAPNLTMGGPSPLGAQKAKLDRLTTDVILQFAWQEVGHLRAIKKRVKGFARPQLDLSKEAFAKVMDKAFGKKFVPPFNPYANSYNYLIASYLVPYVGLTGYVGANPKLQCPASRKLVAGLLGVESGQDAVIRTMLYARASRIVHPYNVTVAAFTNKISELRNKLGKAGLKDEGLLVPIAKGAEGKVLGNVLAGDESSLAFDRTPEEILRIVYGSGNERVPGGFYPKGANGEIAKSYY</sequence>
<proteinExistence type="predicted"/>
<protein>
    <recommendedName>
        <fullName evidence="4">Desiccation-related protein PCC13-62</fullName>
    </recommendedName>
</protein>
<feature type="chain" id="PRO_5035919111" description="Desiccation-related protein PCC13-62" evidence="1">
    <location>
        <begin position="31"/>
        <end position="556"/>
    </location>
</feature>
<keyword evidence="1" id="KW-0732">Signal</keyword>
<dbReference type="Pfam" id="PF13668">
    <property type="entry name" value="Ferritin_2"/>
    <property type="match status" value="2"/>
</dbReference>
<dbReference type="AlphaFoldDB" id="A0A8T2C2W2"/>
<organism evidence="2 3">
    <name type="scientific">Arabidopsis thaliana x Arabidopsis arenosa</name>
    <dbReference type="NCBI Taxonomy" id="1240361"/>
    <lineage>
        <taxon>Eukaryota</taxon>
        <taxon>Viridiplantae</taxon>
        <taxon>Streptophyta</taxon>
        <taxon>Embryophyta</taxon>
        <taxon>Tracheophyta</taxon>
        <taxon>Spermatophyta</taxon>
        <taxon>Magnoliopsida</taxon>
        <taxon>eudicotyledons</taxon>
        <taxon>Gunneridae</taxon>
        <taxon>Pentapetalae</taxon>
        <taxon>rosids</taxon>
        <taxon>malvids</taxon>
        <taxon>Brassicales</taxon>
        <taxon>Brassicaceae</taxon>
        <taxon>Camelineae</taxon>
        <taxon>Arabidopsis</taxon>
    </lineage>
</organism>
<reference evidence="2 3" key="1">
    <citation type="submission" date="2020-12" db="EMBL/GenBank/DDBJ databases">
        <title>Concerted genomic and epigenomic changes stabilize Arabidopsis allopolyploids.</title>
        <authorList>
            <person name="Chen Z."/>
        </authorList>
    </citation>
    <scope>NUCLEOTIDE SEQUENCE [LARGE SCALE GENOMIC DNA]</scope>
    <source>
        <strain evidence="2">Allo738</strain>
        <tissue evidence="2">Leaf</tissue>
    </source>
</reference>
<evidence type="ECO:0000313" key="3">
    <source>
        <dbReference type="Proteomes" id="UP000694240"/>
    </source>
</evidence>
<feature type="signal peptide" evidence="1">
    <location>
        <begin position="1"/>
        <end position="30"/>
    </location>
</feature>
<keyword evidence="3" id="KW-1185">Reference proteome</keyword>
<dbReference type="PANTHER" id="PTHR31694">
    <property type="entry name" value="DESICCATION-LIKE PROTEIN"/>
    <property type="match status" value="1"/>
</dbReference>
<evidence type="ECO:0000313" key="2">
    <source>
        <dbReference type="EMBL" id="KAG7594418.1"/>
    </source>
</evidence>
<name>A0A8T2C2W2_9BRAS</name>
<dbReference type="Proteomes" id="UP000694240">
    <property type="component" value="Chromosome 6"/>
</dbReference>
<comment type="caution">
    <text evidence="2">The sequence shown here is derived from an EMBL/GenBank/DDBJ whole genome shotgun (WGS) entry which is preliminary data.</text>
</comment>